<feature type="region of interest" description="Disordered" evidence="1">
    <location>
        <begin position="14"/>
        <end position="153"/>
    </location>
</feature>
<protein>
    <submittedName>
        <fullName evidence="2">Uncharacterized protein</fullName>
    </submittedName>
</protein>
<keyword evidence="3" id="KW-1185">Reference proteome</keyword>
<dbReference type="Proteomes" id="UP001501710">
    <property type="component" value="Unassembled WGS sequence"/>
</dbReference>
<name>A0ABP8C0X6_9ACTN</name>
<evidence type="ECO:0000313" key="2">
    <source>
        <dbReference type="EMBL" id="GAA4231178.1"/>
    </source>
</evidence>
<reference evidence="3" key="1">
    <citation type="journal article" date="2019" name="Int. J. Syst. Evol. Microbiol.">
        <title>The Global Catalogue of Microorganisms (GCM) 10K type strain sequencing project: providing services to taxonomists for standard genome sequencing and annotation.</title>
        <authorList>
            <consortium name="The Broad Institute Genomics Platform"/>
            <consortium name="The Broad Institute Genome Sequencing Center for Infectious Disease"/>
            <person name="Wu L."/>
            <person name="Ma J."/>
        </authorList>
    </citation>
    <scope>NUCLEOTIDE SEQUENCE [LARGE SCALE GENOMIC DNA]</scope>
    <source>
        <strain evidence="3">JCM 17440</strain>
    </source>
</reference>
<feature type="compositionally biased region" description="Basic residues" evidence="1">
    <location>
        <begin position="69"/>
        <end position="91"/>
    </location>
</feature>
<evidence type="ECO:0000256" key="1">
    <source>
        <dbReference type="SAM" id="MobiDB-lite"/>
    </source>
</evidence>
<sequence>MDVVVRPGHLLQTKHQRPGIPFPLRLKRPPANVPQDPHQRKLLRTPHSPPLNPQLSSPTTRPTGPRIGIPHRKPWILKRPRPLRPPARNRHIPQNSPQNPLHNLLGPHHNPHEPTPHTPTNPPRDHPRINPQPQRHRTLKNPSAPTENKSHLRHSHIKLTLSHGIPHRAHQGIAHIG</sequence>
<gene>
    <name evidence="2" type="ORF">GCM10022254_27630</name>
</gene>
<accession>A0ABP8C0X6</accession>
<organism evidence="2 3">
    <name type="scientific">Actinomadura meridiana</name>
    <dbReference type="NCBI Taxonomy" id="559626"/>
    <lineage>
        <taxon>Bacteria</taxon>
        <taxon>Bacillati</taxon>
        <taxon>Actinomycetota</taxon>
        <taxon>Actinomycetes</taxon>
        <taxon>Streptosporangiales</taxon>
        <taxon>Thermomonosporaceae</taxon>
        <taxon>Actinomadura</taxon>
    </lineage>
</organism>
<feature type="compositionally biased region" description="Polar residues" evidence="1">
    <location>
        <begin position="53"/>
        <end position="62"/>
    </location>
</feature>
<proteinExistence type="predicted"/>
<feature type="compositionally biased region" description="Low complexity" evidence="1">
    <location>
        <begin position="99"/>
        <end position="108"/>
    </location>
</feature>
<evidence type="ECO:0000313" key="3">
    <source>
        <dbReference type="Proteomes" id="UP001501710"/>
    </source>
</evidence>
<comment type="caution">
    <text evidence="2">The sequence shown here is derived from an EMBL/GenBank/DDBJ whole genome shotgun (WGS) entry which is preliminary data.</text>
</comment>
<dbReference type="EMBL" id="BAABAS010000006">
    <property type="protein sequence ID" value="GAA4231178.1"/>
    <property type="molecule type" value="Genomic_DNA"/>
</dbReference>